<protein>
    <submittedName>
        <fullName evidence="1">Uncharacterized protein</fullName>
    </submittedName>
</protein>
<dbReference type="AlphaFoldDB" id="A0A0B2VV28"/>
<evidence type="ECO:0000313" key="1">
    <source>
        <dbReference type="EMBL" id="KHN85548.1"/>
    </source>
</evidence>
<proteinExistence type="predicted"/>
<dbReference type="Proteomes" id="UP000031036">
    <property type="component" value="Unassembled WGS sequence"/>
</dbReference>
<comment type="caution">
    <text evidence="1">The sequence shown here is derived from an EMBL/GenBank/DDBJ whole genome shotgun (WGS) entry which is preliminary data.</text>
</comment>
<gene>
    <name evidence="1" type="ORF">Tcan_18901</name>
</gene>
<organism evidence="1 2">
    <name type="scientific">Toxocara canis</name>
    <name type="common">Canine roundworm</name>
    <dbReference type="NCBI Taxonomy" id="6265"/>
    <lineage>
        <taxon>Eukaryota</taxon>
        <taxon>Metazoa</taxon>
        <taxon>Ecdysozoa</taxon>
        <taxon>Nematoda</taxon>
        <taxon>Chromadorea</taxon>
        <taxon>Rhabditida</taxon>
        <taxon>Spirurina</taxon>
        <taxon>Ascaridomorpha</taxon>
        <taxon>Ascaridoidea</taxon>
        <taxon>Toxocaridae</taxon>
        <taxon>Toxocara</taxon>
    </lineage>
</organism>
<sequence length="91" mass="10750">MYALLSSAQRHRTEQQISHFIPMMRLRRSTRAKPPKQKKSESVFDLGSLNRALKNTSLHNNGFVLIASLFFSRKFNRPQFFYENKTYEITP</sequence>
<reference evidence="1 2" key="1">
    <citation type="submission" date="2014-11" db="EMBL/GenBank/DDBJ databases">
        <title>Genetic blueprint of the zoonotic pathogen Toxocara canis.</title>
        <authorList>
            <person name="Zhu X.-Q."/>
            <person name="Korhonen P.K."/>
            <person name="Cai H."/>
            <person name="Young N.D."/>
            <person name="Nejsum P."/>
            <person name="von Samson-Himmelstjerna G."/>
            <person name="Boag P.R."/>
            <person name="Tan P."/>
            <person name="Li Q."/>
            <person name="Min J."/>
            <person name="Yang Y."/>
            <person name="Wang X."/>
            <person name="Fang X."/>
            <person name="Hall R.S."/>
            <person name="Hofmann A."/>
            <person name="Sternberg P.W."/>
            <person name="Jex A.R."/>
            <person name="Gasser R.B."/>
        </authorList>
    </citation>
    <scope>NUCLEOTIDE SEQUENCE [LARGE SCALE GENOMIC DNA]</scope>
    <source>
        <strain evidence="1">PN_DK_2014</strain>
    </source>
</reference>
<evidence type="ECO:0000313" key="2">
    <source>
        <dbReference type="Proteomes" id="UP000031036"/>
    </source>
</evidence>
<accession>A0A0B2VV28</accession>
<keyword evidence="2" id="KW-1185">Reference proteome</keyword>
<name>A0A0B2VV28_TOXCA</name>
<dbReference type="EMBL" id="JPKZ01000759">
    <property type="protein sequence ID" value="KHN85548.1"/>
    <property type="molecule type" value="Genomic_DNA"/>
</dbReference>